<name>A0A9W6ZN79_9STRA</name>
<keyword evidence="4" id="KW-1185">Reference proteome</keyword>
<dbReference type="InterPro" id="IPR002035">
    <property type="entry name" value="VWF_A"/>
</dbReference>
<dbReference type="InterPro" id="IPR011704">
    <property type="entry name" value="ATPase_dyneun-rel_AAA"/>
</dbReference>
<dbReference type="PANTHER" id="PTHR21610:SF9">
    <property type="entry name" value="VON WILLEBRAND FACTOR A DOMAIN-CONTAINING PROTEIN 8"/>
    <property type="match status" value="1"/>
</dbReference>
<dbReference type="GO" id="GO:0016887">
    <property type="term" value="F:ATP hydrolysis activity"/>
    <property type="evidence" value="ECO:0007669"/>
    <property type="project" value="InterPro"/>
</dbReference>
<feature type="compositionally biased region" description="Basic and acidic residues" evidence="1">
    <location>
        <begin position="1199"/>
        <end position="1208"/>
    </location>
</feature>
<protein>
    <recommendedName>
        <fullName evidence="2">VWFA domain-containing protein</fullName>
    </recommendedName>
</protein>
<sequence length="1564" mass="168800">GRTGVVFSDQPPVRAALEGGVLVLDGIDRAERNVLPLLNNLLENREINLESGSLIVSHERYKDLKREHADRSNIIPAHEDFRVVGLGLPVGPWKGEKLDPPLRSRFQCLRVDPPSPTSIYSSLPPSKTSKSLTSLTSALLASSSSPSHAGHHPTFPVLTLPATAAWGSTFPEESTRKILETSYPHATTTMPKTAMTDGMKQSKKSGNTVTTGPVPKGPNAPSANDGPDFVLSPTFSSALTQMLQSHVAGADVLLLSSKGGGKSSLSRSFCSRLGYSPLLFTLYKDLSSRDLLQRRSTSPTGSTTWSPSPLVSAALKGEVCVLDGVDKLGPGALKTLQQLCVERECQLPDGTRMVRHDRHKELGEGAKGVMRIHPAFRVMALGTVEEGKKTNLLDDDIGAMFRTVHLPDPEPGELADILAARFPSLSSGVIDRITVLHNDLTASRAEDCGVSRLSLRNMVRVAAEVSGMGGGSSHLAAAISGVLMKGLLPPFQQEVLDEILGNAAIKTAGGARVDGEMDALVAELKMPTPANPELVPSPAFFHIPMHDEIITGLLRSFQSGSKATLLIGNQGVGKNKLCDRVLQILNMEREYIQLHRDSTVSSLTLTPTITDGKVVWEDSPLVRAVIHGRALMVDEGDKAQEEVVGVLKSLVEDREMRLSDGRRIVDPLKADPKDPNDIPIHPSFRLIVLANRPGFPFLGNDFFRVVGDCFNSHVIPNPDLSSEVMLLESYAPGADPLVIRKLAGAFGELRDLADKGDITYPYSTREAVATVRHIEAFPGDGMVRALGNVLDFDTFDEQGSWNGAGGGYYSKAEKVVVGKDENKESTIHVLNVGPVCLNSFSGVIEGERTKSTLDIEDNLPYFLPSSGAAIEAVGKEVLIYFPAGDCTMLVNPDTGACKYIPIPGASEVGVVNRAKGFFGGGKKKGRRESGKGSIIRGEDGDGVLLYQEGGDSICLFEDFARGDGTARWVDLGDDAVIDSVTVGNWASGEWYVHDKSGGTAKVDFDSASGSYRVSRSKAKCPVDGMQVVSASIPPEHLKEDPTCRGLVGDNVSYATTVGKVGDGTFYVSEREEGDESKVKVGLGWEGEGGWATVRDKGEEDALEVVNVAESERREVGLGGKVMDAARVGPDHVVTLKTDGTVELWEFGEESLDRELKSFREMLGLGDVAKDGEGVKALTLEYENLRDGSEGQSWNPPKLEAPKEGQWDDKNEAHVGGSNWAGGTGGSNTAGLGGRGGPWRLDRGHKVHQVSDEMKEQVSEESKELAREMAQKALEDKLKSIDMGEEEYHTYEGLVMPIKGDIGNLRNGLMAVEGKRKERGWLKNQKVGELDDSKLVDGVAGERFVFKRRGVPEGEGGNPIKQPKKIRFVMDCSGSMYRFNGQDGRLDRSLEAAALIMESFQGMEERFDYSIVGHSGDRPVIPLVDFGDPPKSEAERMKILRTMVAHTQFTRSGDHTLEAIRQAKVDVLGDGASEEADEYVVIAVSDANLRRYGISTGQLKRIVEEKPDGAPDDTDVKTYAIFLASLGDEADMIKRDLGAGRGYVCKDTSILPKVIREILSGLRGL</sequence>
<dbReference type="EMBL" id="BRXZ01000767">
    <property type="protein sequence ID" value="GMH53310.1"/>
    <property type="molecule type" value="Genomic_DNA"/>
</dbReference>
<dbReference type="Pfam" id="PF07728">
    <property type="entry name" value="AAA_5"/>
    <property type="match status" value="3"/>
</dbReference>
<gene>
    <name evidence="3" type="ORF">TrRE_jg2991</name>
</gene>
<dbReference type="OrthoDB" id="5186at2759"/>
<dbReference type="InterPro" id="IPR039891">
    <property type="entry name" value="VWA8"/>
</dbReference>
<feature type="region of interest" description="Disordered" evidence="1">
    <location>
        <begin position="182"/>
        <end position="228"/>
    </location>
</feature>
<dbReference type="GO" id="GO:0005737">
    <property type="term" value="C:cytoplasm"/>
    <property type="evidence" value="ECO:0007669"/>
    <property type="project" value="TreeGrafter"/>
</dbReference>
<comment type="caution">
    <text evidence="3">The sequence shown here is derived from an EMBL/GenBank/DDBJ whole genome shotgun (WGS) entry which is preliminary data.</text>
</comment>
<dbReference type="PROSITE" id="PS50234">
    <property type="entry name" value="VWFA"/>
    <property type="match status" value="1"/>
</dbReference>
<feature type="domain" description="VWFA" evidence="2">
    <location>
        <begin position="1364"/>
        <end position="1557"/>
    </location>
</feature>
<proteinExistence type="predicted"/>
<feature type="region of interest" description="Disordered" evidence="1">
    <location>
        <begin position="1185"/>
        <end position="1208"/>
    </location>
</feature>
<evidence type="ECO:0000313" key="4">
    <source>
        <dbReference type="Proteomes" id="UP001165082"/>
    </source>
</evidence>
<dbReference type="InterPro" id="IPR036465">
    <property type="entry name" value="vWFA_dom_sf"/>
</dbReference>
<dbReference type="Proteomes" id="UP001165082">
    <property type="component" value="Unassembled WGS sequence"/>
</dbReference>
<dbReference type="InterPro" id="IPR027417">
    <property type="entry name" value="P-loop_NTPase"/>
</dbReference>
<evidence type="ECO:0000256" key="1">
    <source>
        <dbReference type="SAM" id="MobiDB-lite"/>
    </source>
</evidence>
<dbReference type="SUPFAM" id="SSF53300">
    <property type="entry name" value="vWA-like"/>
    <property type="match status" value="1"/>
</dbReference>
<dbReference type="Gene3D" id="3.40.50.300">
    <property type="entry name" value="P-loop containing nucleotide triphosphate hydrolases"/>
    <property type="match status" value="3"/>
</dbReference>
<dbReference type="GO" id="GO:0005524">
    <property type="term" value="F:ATP binding"/>
    <property type="evidence" value="ECO:0007669"/>
    <property type="project" value="InterPro"/>
</dbReference>
<organism evidence="3 4">
    <name type="scientific">Triparma retinervis</name>
    <dbReference type="NCBI Taxonomy" id="2557542"/>
    <lineage>
        <taxon>Eukaryota</taxon>
        <taxon>Sar</taxon>
        <taxon>Stramenopiles</taxon>
        <taxon>Ochrophyta</taxon>
        <taxon>Bolidophyceae</taxon>
        <taxon>Parmales</taxon>
        <taxon>Triparmaceae</taxon>
        <taxon>Triparma</taxon>
    </lineage>
</organism>
<dbReference type="SUPFAM" id="SSF52540">
    <property type="entry name" value="P-loop containing nucleoside triphosphate hydrolases"/>
    <property type="match status" value="3"/>
</dbReference>
<accession>A0A9W6ZN79</accession>
<reference evidence="3" key="1">
    <citation type="submission" date="2022-07" db="EMBL/GenBank/DDBJ databases">
        <title>Genome analysis of Parmales, a sister group of diatoms, reveals the evolutionary specialization of diatoms from phago-mixotrophs to photoautotrophs.</title>
        <authorList>
            <person name="Ban H."/>
            <person name="Sato S."/>
            <person name="Yoshikawa S."/>
            <person name="Kazumasa Y."/>
            <person name="Nakamura Y."/>
            <person name="Ichinomiya M."/>
            <person name="Saitoh K."/>
            <person name="Sato N."/>
            <person name="Blanc-Mathieu R."/>
            <person name="Endo H."/>
            <person name="Kuwata A."/>
            <person name="Ogata H."/>
        </authorList>
    </citation>
    <scope>NUCLEOTIDE SEQUENCE</scope>
</reference>
<evidence type="ECO:0000313" key="3">
    <source>
        <dbReference type="EMBL" id="GMH53310.1"/>
    </source>
</evidence>
<evidence type="ECO:0000259" key="2">
    <source>
        <dbReference type="PROSITE" id="PS50234"/>
    </source>
</evidence>
<feature type="non-terminal residue" evidence="3">
    <location>
        <position position="1"/>
    </location>
</feature>
<dbReference type="PANTHER" id="PTHR21610">
    <property type="entry name" value="VON WILLEBRAND FACTOR A DOMAIN-CONTAINING PROTEIN 8"/>
    <property type="match status" value="1"/>
</dbReference>
<dbReference type="Gene3D" id="3.40.50.410">
    <property type="entry name" value="von Willebrand factor, type A domain"/>
    <property type="match status" value="1"/>
</dbReference>